<sequence>MTDIRDGTWQAANGQVMGRTKAFAIKCPNYFDSSLANDTAENRNSISLNLTLFSWTHEEWKKHVETRRNARTYTHNRMMQQVKERCSFQASYVCIVGLDLAMPKFLQLPQPLGTAAAS</sequence>
<comment type="caution">
    <text evidence="1">The sequence shown here is derived from an EMBL/GenBank/DDBJ whole genome shotgun (WGS) entry which is preliminary data.</text>
</comment>
<accession>A0ABR4CMZ8</accession>
<evidence type="ECO:0000313" key="2">
    <source>
        <dbReference type="Proteomes" id="UP001595075"/>
    </source>
</evidence>
<name>A0ABR4CMZ8_9HELO</name>
<gene>
    <name evidence="1" type="ORF">VTL71DRAFT_12424</name>
</gene>
<dbReference type="EMBL" id="JAZHXI010000005">
    <property type="protein sequence ID" value="KAL2071189.1"/>
    <property type="molecule type" value="Genomic_DNA"/>
</dbReference>
<organism evidence="1 2">
    <name type="scientific">Oculimacula yallundae</name>
    <dbReference type="NCBI Taxonomy" id="86028"/>
    <lineage>
        <taxon>Eukaryota</taxon>
        <taxon>Fungi</taxon>
        <taxon>Dikarya</taxon>
        <taxon>Ascomycota</taxon>
        <taxon>Pezizomycotina</taxon>
        <taxon>Leotiomycetes</taxon>
        <taxon>Helotiales</taxon>
        <taxon>Ploettnerulaceae</taxon>
        <taxon>Oculimacula</taxon>
    </lineage>
</organism>
<proteinExistence type="predicted"/>
<dbReference type="Proteomes" id="UP001595075">
    <property type="component" value="Unassembled WGS sequence"/>
</dbReference>
<keyword evidence="2" id="KW-1185">Reference proteome</keyword>
<evidence type="ECO:0000313" key="1">
    <source>
        <dbReference type="EMBL" id="KAL2071189.1"/>
    </source>
</evidence>
<protein>
    <submittedName>
        <fullName evidence="1">Uncharacterized protein</fullName>
    </submittedName>
</protein>
<reference evidence="1 2" key="1">
    <citation type="journal article" date="2024" name="Commun. Biol.">
        <title>Comparative genomic analysis of thermophilic fungi reveals convergent evolutionary adaptations and gene losses.</title>
        <authorList>
            <person name="Steindorff A.S."/>
            <person name="Aguilar-Pontes M.V."/>
            <person name="Robinson A.J."/>
            <person name="Andreopoulos B."/>
            <person name="LaButti K."/>
            <person name="Kuo A."/>
            <person name="Mondo S."/>
            <person name="Riley R."/>
            <person name="Otillar R."/>
            <person name="Haridas S."/>
            <person name="Lipzen A."/>
            <person name="Grimwood J."/>
            <person name="Schmutz J."/>
            <person name="Clum A."/>
            <person name="Reid I.D."/>
            <person name="Moisan M.C."/>
            <person name="Butler G."/>
            <person name="Nguyen T.T.M."/>
            <person name="Dewar K."/>
            <person name="Conant G."/>
            <person name="Drula E."/>
            <person name="Henrissat B."/>
            <person name="Hansel C."/>
            <person name="Singer S."/>
            <person name="Hutchinson M.I."/>
            <person name="de Vries R.P."/>
            <person name="Natvig D.O."/>
            <person name="Powell A.J."/>
            <person name="Tsang A."/>
            <person name="Grigoriev I.V."/>
        </authorList>
    </citation>
    <scope>NUCLEOTIDE SEQUENCE [LARGE SCALE GENOMIC DNA]</scope>
    <source>
        <strain evidence="1 2">CBS 494.80</strain>
    </source>
</reference>